<dbReference type="PANTHER" id="PTHR23158">
    <property type="entry name" value="MELANOMA INHIBITORY ACTIVITY-RELATED"/>
    <property type="match status" value="1"/>
</dbReference>
<evidence type="ECO:0000256" key="4">
    <source>
        <dbReference type="ARBA" id="ARBA00022481"/>
    </source>
</evidence>
<comment type="subcellular location">
    <subcellularLocation>
        <location evidence="1">Endoplasmic reticulum membrane</location>
        <topology evidence="1">Single-pass membrane protein</topology>
    </subcellularLocation>
</comment>
<feature type="compositionally biased region" description="Polar residues" evidence="20">
    <location>
        <begin position="213"/>
        <end position="227"/>
    </location>
</feature>
<dbReference type="CDD" id="cd11893">
    <property type="entry name" value="SH3_MIA3"/>
    <property type="match status" value="1"/>
</dbReference>
<evidence type="ECO:0000256" key="9">
    <source>
        <dbReference type="ARBA" id="ARBA00022824"/>
    </source>
</evidence>
<dbReference type="Proteomes" id="UP000233060">
    <property type="component" value="Unassembled WGS sequence"/>
</dbReference>
<dbReference type="GO" id="GO:0005789">
    <property type="term" value="C:endoplasmic reticulum membrane"/>
    <property type="evidence" value="ECO:0007669"/>
    <property type="project" value="UniProtKB-SubCell"/>
</dbReference>
<dbReference type="GO" id="GO:0006887">
    <property type="term" value="P:exocytosis"/>
    <property type="evidence" value="ECO:0007669"/>
    <property type="project" value="UniProtKB-KW"/>
</dbReference>
<dbReference type="PANTHER" id="PTHR23158:SF54">
    <property type="entry name" value="TRANSPORT AND GOLGI ORGANIZATION PROTEIN 1 HOMOLOG"/>
    <property type="match status" value="1"/>
</dbReference>
<dbReference type="GO" id="GO:0006888">
    <property type="term" value="P:endoplasmic reticulum to Golgi vesicle-mediated transport"/>
    <property type="evidence" value="ECO:0007669"/>
    <property type="project" value="TreeGrafter"/>
</dbReference>
<feature type="compositionally biased region" description="Acidic residues" evidence="20">
    <location>
        <begin position="407"/>
        <end position="418"/>
    </location>
</feature>
<keyword evidence="7" id="KW-0812">Transmembrane</keyword>
<keyword evidence="6" id="KW-0597">Phosphoprotein</keyword>
<name>A0A2K5MIV0_CERAT</name>
<gene>
    <name evidence="23" type="primary">MIA3</name>
</gene>
<evidence type="ECO:0000256" key="11">
    <source>
        <dbReference type="ARBA" id="ARBA00022927"/>
    </source>
</evidence>
<evidence type="ECO:0000256" key="15">
    <source>
        <dbReference type="ARBA" id="ARBA00023180"/>
    </source>
</evidence>
<keyword evidence="3" id="KW-0813">Transport</keyword>
<dbReference type="AlphaFoldDB" id="A0A2K5MIV0"/>
<keyword evidence="4" id="KW-0488">Methylation</keyword>
<dbReference type="InterPro" id="IPR051500">
    <property type="entry name" value="cTAGE_MIA/OTOR"/>
</dbReference>
<feature type="region of interest" description="Disordered" evidence="20">
    <location>
        <begin position="390"/>
        <end position="499"/>
    </location>
</feature>
<feature type="compositionally biased region" description="Low complexity" evidence="20">
    <location>
        <begin position="243"/>
        <end position="256"/>
    </location>
</feature>
<feature type="compositionally biased region" description="Acidic residues" evidence="20">
    <location>
        <begin position="317"/>
        <end position="327"/>
    </location>
</feature>
<organism evidence="23 24">
    <name type="scientific">Cercocebus atys</name>
    <name type="common">Sooty mangabey</name>
    <name type="synonym">Cercocebus torquatus atys</name>
    <dbReference type="NCBI Taxonomy" id="9531"/>
    <lineage>
        <taxon>Eukaryota</taxon>
        <taxon>Metazoa</taxon>
        <taxon>Chordata</taxon>
        <taxon>Craniata</taxon>
        <taxon>Vertebrata</taxon>
        <taxon>Euteleostomi</taxon>
        <taxon>Mammalia</taxon>
        <taxon>Eutheria</taxon>
        <taxon>Euarchontoglires</taxon>
        <taxon>Primates</taxon>
        <taxon>Haplorrhini</taxon>
        <taxon>Catarrhini</taxon>
        <taxon>Cercopithecidae</taxon>
        <taxon>Cercopithecinae</taxon>
        <taxon>Cercocebus</taxon>
    </lineage>
</organism>
<dbReference type="Ensembl" id="ENSCATT00000049374.1">
    <property type="protein sequence ID" value="ENSCATP00000025145.1"/>
    <property type="gene ID" value="ENSCATG00000036058.1"/>
</dbReference>
<evidence type="ECO:0000256" key="14">
    <source>
        <dbReference type="ARBA" id="ARBA00023136"/>
    </source>
</evidence>
<keyword evidence="11" id="KW-0653">Protein transport</keyword>
<evidence type="ECO:0000256" key="8">
    <source>
        <dbReference type="ARBA" id="ARBA00022729"/>
    </source>
</evidence>
<evidence type="ECO:0000256" key="3">
    <source>
        <dbReference type="ARBA" id="ARBA00022448"/>
    </source>
</evidence>
<proteinExistence type="inferred from homology"/>
<keyword evidence="14" id="KW-0472">Membrane</keyword>
<keyword evidence="24" id="KW-1185">Reference proteome</keyword>
<evidence type="ECO:0000256" key="20">
    <source>
        <dbReference type="SAM" id="MobiDB-lite"/>
    </source>
</evidence>
<evidence type="ECO:0000256" key="5">
    <source>
        <dbReference type="ARBA" id="ARBA00022483"/>
    </source>
</evidence>
<dbReference type="GO" id="GO:0070971">
    <property type="term" value="C:endoplasmic reticulum exit site"/>
    <property type="evidence" value="ECO:0007669"/>
    <property type="project" value="TreeGrafter"/>
</dbReference>
<evidence type="ECO:0000256" key="19">
    <source>
        <dbReference type="PROSITE-ProRule" id="PRU00192"/>
    </source>
</evidence>
<dbReference type="FunFam" id="2.30.30.40:FF:000162">
    <property type="entry name" value="MIA SH3 domain ER export factor 3"/>
    <property type="match status" value="1"/>
</dbReference>
<evidence type="ECO:0000256" key="13">
    <source>
        <dbReference type="ARBA" id="ARBA00023054"/>
    </source>
</evidence>
<evidence type="ECO:0000256" key="2">
    <source>
        <dbReference type="ARBA" id="ARBA00022443"/>
    </source>
</evidence>
<keyword evidence="5" id="KW-0268">Exocytosis</keyword>
<evidence type="ECO:0000256" key="12">
    <source>
        <dbReference type="ARBA" id="ARBA00022989"/>
    </source>
</evidence>
<dbReference type="GeneTree" id="ENSGT00950000182767"/>
<evidence type="ECO:0000259" key="22">
    <source>
        <dbReference type="PROSITE" id="PS50002"/>
    </source>
</evidence>
<dbReference type="GO" id="GO:0035459">
    <property type="term" value="P:vesicle cargo loading"/>
    <property type="evidence" value="ECO:0007669"/>
    <property type="project" value="TreeGrafter"/>
</dbReference>
<dbReference type="GO" id="GO:0009306">
    <property type="term" value="P:protein secretion"/>
    <property type="evidence" value="ECO:0007669"/>
    <property type="project" value="TreeGrafter"/>
</dbReference>
<evidence type="ECO:0000256" key="7">
    <source>
        <dbReference type="ARBA" id="ARBA00022692"/>
    </source>
</evidence>
<comment type="similarity">
    <text evidence="16">Belongs to the MIA/OTOR family. Tango1 subfamily.</text>
</comment>
<dbReference type="SUPFAM" id="SSF50044">
    <property type="entry name" value="SH3-domain"/>
    <property type="match status" value="1"/>
</dbReference>
<feature type="region of interest" description="Disordered" evidence="20">
    <location>
        <begin position="314"/>
        <end position="378"/>
    </location>
</feature>
<dbReference type="GO" id="GO:0048731">
    <property type="term" value="P:system development"/>
    <property type="evidence" value="ECO:0007669"/>
    <property type="project" value="UniProtKB-ARBA"/>
</dbReference>
<dbReference type="InterPro" id="IPR036028">
    <property type="entry name" value="SH3-like_dom_sf"/>
</dbReference>
<feature type="compositionally biased region" description="Basic and acidic residues" evidence="20">
    <location>
        <begin position="337"/>
        <end position="365"/>
    </location>
</feature>
<keyword evidence="12" id="KW-1133">Transmembrane helix</keyword>
<evidence type="ECO:0000256" key="6">
    <source>
        <dbReference type="ARBA" id="ARBA00022553"/>
    </source>
</evidence>
<feature type="compositionally biased region" description="Acidic residues" evidence="20">
    <location>
        <begin position="179"/>
        <end position="201"/>
    </location>
</feature>
<feature type="region of interest" description="Disordered" evidence="20">
    <location>
        <begin position="155"/>
        <end position="259"/>
    </location>
</feature>
<keyword evidence="15" id="KW-0325">Glycoprotein</keyword>
<feature type="signal peptide" evidence="21">
    <location>
        <begin position="1"/>
        <end position="22"/>
    </location>
</feature>
<evidence type="ECO:0000256" key="18">
    <source>
        <dbReference type="ARBA" id="ARBA00076322"/>
    </source>
</evidence>
<evidence type="ECO:0000256" key="21">
    <source>
        <dbReference type="SAM" id="SignalP"/>
    </source>
</evidence>
<feature type="chain" id="PRO_5014333376" description="Transport and Golgi organization protein 1 homolog" evidence="21">
    <location>
        <begin position="23"/>
        <end position="499"/>
    </location>
</feature>
<keyword evidence="10" id="KW-0931">ER-Golgi transport</keyword>
<accession>A0A2K5MIV0</accession>
<reference evidence="23" key="1">
    <citation type="submission" date="2025-08" db="UniProtKB">
        <authorList>
            <consortium name="Ensembl"/>
        </authorList>
    </citation>
    <scope>IDENTIFICATION</scope>
</reference>
<dbReference type="Gene3D" id="2.30.30.40">
    <property type="entry name" value="SH3 Domains"/>
    <property type="match status" value="1"/>
</dbReference>
<protein>
    <recommendedName>
        <fullName evidence="17">Transport and Golgi organization protein 1 homolog</fullName>
    </recommendedName>
    <alternativeName>
        <fullName evidence="18">Melanoma inhibitory activity protein 3</fullName>
    </alternativeName>
</protein>
<evidence type="ECO:0000313" key="23">
    <source>
        <dbReference type="Ensembl" id="ENSCATP00000025145.1"/>
    </source>
</evidence>
<evidence type="ECO:0000256" key="10">
    <source>
        <dbReference type="ARBA" id="ARBA00022892"/>
    </source>
</evidence>
<evidence type="ECO:0000256" key="1">
    <source>
        <dbReference type="ARBA" id="ARBA00004389"/>
    </source>
</evidence>
<feature type="compositionally biased region" description="Basic and acidic residues" evidence="20">
    <location>
        <begin position="471"/>
        <end position="480"/>
    </location>
</feature>
<keyword evidence="13" id="KW-0175">Coiled coil</keyword>
<evidence type="ECO:0000256" key="16">
    <source>
        <dbReference type="ARBA" id="ARBA00061139"/>
    </source>
</evidence>
<feature type="compositionally biased region" description="Basic and acidic residues" evidence="20">
    <location>
        <begin position="452"/>
        <end position="464"/>
    </location>
</feature>
<dbReference type="Bgee" id="ENSCATG00000036058">
    <property type="expression patterns" value="Expressed in liver and 12 other cell types or tissues"/>
</dbReference>
<dbReference type="InterPro" id="IPR001452">
    <property type="entry name" value="SH3_domain"/>
</dbReference>
<keyword evidence="2 19" id="KW-0728">SH3 domain</keyword>
<evidence type="ECO:0000313" key="24">
    <source>
        <dbReference type="Proteomes" id="UP000233060"/>
    </source>
</evidence>
<keyword evidence="9" id="KW-0256">Endoplasmic reticulum</keyword>
<evidence type="ECO:0000256" key="17">
    <source>
        <dbReference type="ARBA" id="ARBA00068894"/>
    </source>
</evidence>
<sequence>MAAAPGLLVWLLVLGLPWRVPGQLDPSTGRRFSEHKLCADDECSMLMYRGEALEDFTGPDCRFVNFKKGDPVYVYYKLARAWPEVWAGSVGRIFGYFPKDLIQVVHEYTKEELRVPADETDFVCFDGGRDDFDNYNVEELLGFWELYNSAAGDSEKAVEKTSQDMGKNSELSTEREPEPEPVEANSEESDSVFSENTEDLQEQFTTQKHHSHANSQADHAQGEQPSFESFEEMLQDKLKVPESENNQTSNSSQVSNEQDKIDAYKLLKKEMTLDLKTKFGSTADALVSDDETTRLVTSLEDDFDEELDAEYYAVGKEDEENQEDFDELPLLTFTDGEDVKTPAKSGVEKYPTDKEQNSNEEDKIELTVPPGIKNDDKNILTTWGDTIFSIVTGGEENRGTMDLESSSSEEEKDDDDALVPESKLGKPQSATDYSDPDNVDDGLLIVDVPKTNNDKDPEVNTEHHIKGKGRGVQESKRGLVQDETELEDEKQEGFKTEPL</sequence>
<dbReference type="PROSITE" id="PS50002">
    <property type="entry name" value="SH3"/>
    <property type="match status" value="1"/>
</dbReference>
<keyword evidence="8 21" id="KW-0732">Signal</keyword>
<dbReference type="Pfam" id="PF07653">
    <property type="entry name" value="SH3_2"/>
    <property type="match status" value="1"/>
</dbReference>
<reference evidence="23" key="2">
    <citation type="submission" date="2025-09" db="UniProtKB">
        <authorList>
            <consortium name="Ensembl"/>
        </authorList>
    </citation>
    <scope>IDENTIFICATION</scope>
</reference>
<feature type="domain" description="SH3" evidence="22">
    <location>
        <begin position="45"/>
        <end position="107"/>
    </location>
</feature>